<feature type="compositionally biased region" description="Acidic residues" evidence="1">
    <location>
        <begin position="301"/>
        <end position="311"/>
    </location>
</feature>
<dbReference type="EMBL" id="LSYV01000006">
    <property type="protein sequence ID" value="KXZ54445.1"/>
    <property type="molecule type" value="Genomic_DNA"/>
</dbReference>
<name>A0A150GXB2_GONPE</name>
<gene>
    <name evidence="2" type="ORF">GPECTOR_5g97</name>
</gene>
<protein>
    <recommendedName>
        <fullName evidence="4">Histidine kinase/HSP90-like ATPase domain-containing protein</fullName>
    </recommendedName>
</protein>
<evidence type="ECO:0000256" key="1">
    <source>
        <dbReference type="SAM" id="MobiDB-lite"/>
    </source>
</evidence>
<organism evidence="2 3">
    <name type="scientific">Gonium pectorale</name>
    <name type="common">Green alga</name>
    <dbReference type="NCBI Taxonomy" id="33097"/>
    <lineage>
        <taxon>Eukaryota</taxon>
        <taxon>Viridiplantae</taxon>
        <taxon>Chlorophyta</taxon>
        <taxon>core chlorophytes</taxon>
        <taxon>Chlorophyceae</taxon>
        <taxon>CS clade</taxon>
        <taxon>Chlamydomonadales</taxon>
        <taxon>Volvocaceae</taxon>
        <taxon>Gonium</taxon>
    </lineage>
</organism>
<dbReference type="SUPFAM" id="SSF55874">
    <property type="entry name" value="ATPase domain of HSP90 chaperone/DNA topoisomerase II/histidine kinase"/>
    <property type="match status" value="1"/>
</dbReference>
<evidence type="ECO:0000313" key="2">
    <source>
        <dbReference type="EMBL" id="KXZ54445.1"/>
    </source>
</evidence>
<evidence type="ECO:0000313" key="3">
    <source>
        <dbReference type="Proteomes" id="UP000075714"/>
    </source>
</evidence>
<keyword evidence="3" id="KW-1185">Reference proteome</keyword>
<dbReference type="PANTHER" id="PTHR22640">
    <property type="entry name" value="STRUCTURAL MAINTENANCE OF CHROMOSOMES FLEXIBLE HINGE DOMAIN-CONTAINING PROTEIN 1"/>
    <property type="match status" value="1"/>
</dbReference>
<dbReference type="OrthoDB" id="537322at2759"/>
<accession>A0A150GXB2</accession>
<comment type="caution">
    <text evidence="2">The sequence shown here is derived from an EMBL/GenBank/DDBJ whole genome shotgun (WGS) entry which is preliminary data.</text>
</comment>
<dbReference type="Proteomes" id="UP000075714">
    <property type="component" value="Unassembled WGS sequence"/>
</dbReference>
<proteinExistence type="predicted"/>
<feature type="region of interest" description="Disordered" evidence="1">
    <location>
        <begin position="627"/>
        <end position="648"/>
    </location>
</feature>
<evidence type="ECO:0008006" key="4">
    <source>
        <dbReference type="Google" id="ProtNLM"/>
    </source>
</evidence>
<dbReference type="InterPro" id="IPR038892">
    <property type="entry name" value="SMCHD1"/>
</dbReference>
<dbReference type="PANTHER" id="PTHR22640:SF2">
    <property type="entry name" value="STRUCTURAL MAINTENANCE OF CHROMOSOMES FLEXIBLE HINGE DOMAIN-CONTAINING PROTEIN 1"/>
    <property type="match status" value="1"/>
</dbReference>
<dbReference type="Gene3D" id="3.30.565.10">
    <property type="entry name" value="Histidine kinase-like ATPase, C-terminal domain"/>
    <property type="match status" value="1"/>
</dbReference>
<dbReference type="Pfam" id="PF13589">
    <property type="entry name" value="HATPase_c_3"/>
    <property type="match status" value="1"/>
</dbReference>
<feature type="region of interest" description="Disordered" evidence="1">
    <location>
        <begin position="264"/>
        <end position="311"/>
    </location>
</feature>
<dbReference type="AlphaFoldDB" id="A0A150GXB2"/>
<dbReference type="GO" id="GO:0006302">
    <property type="term" value="P:double-strand break repair"/>
    <property type="evidence" value="ECO:0007669"/>
    <property type="project" value="InterPro"/>
</dbReference>
<reference evidence="3" key="1">
    <citation type="journal article" date="2016" name="Nat. Commun.">
        <title>The Gonium pectorale genome demonstrates co-option of cell cycle regulation during the evolution of multicellularity.</title>
        <authorList>
            <person name="Hanschen E.R."/>
            <person name="Marriage T.N."/>
            <person name="Ferris P.J."/>
            <person name="Hamaji T."/>
            <person name="Toyoda A."/>
            <person name="Fujiyama A."/>
            <person name="Neme R."/>
            <person name="Noguchi H."/>
            <person name="Minakuchi Y."/>
            <person name="Suzuki M."/>
            <person name="Kawai-Toyooka H."/>
            <person name="Smith D.R."/>
            <person name="Sparks H."/>
            <person name="Anderson J."/>
            <person name="Bakaric R."/>
            <person name="Luria V."/>
            <person name="Karger A."/>
            <person name="Kirschner M.W."/>
            <person name="Durand P.M."/>
            <person name="Michod R.E."/>
            <person name="Nozaki H."/>
            <person name="Olson B.J."/>
        </authorList>
    </citation>
    <scope>NUCLEOTIDE SEQUENCE [LARGE SCALE GENOMIC DNA]</scope>
    <source>
        <strain evidence="3">NIES-2863</strain>
    </source>
</reference>
<dbReference type="InterPro" id="IPR036890">
    <property type="entry name" value="HATPase_C_sf"/>
</dbReference>
<sequence length="750" mass="84621">MELIDNAAEATMHRGDKGQITFEIDFDAEDGPTLTVEDNGKGMTFEQLRNYARMSYTTSRIPDIPRDDYDGPLPLRYFINRKLNRYGRGSAATAPKDSLQPSRAYMSEFNYGQSLRDNSWALEGMWEKEQVVVEDDLDGWTIIRIRQLRPDVLKELGDKQRLEKLARQLNQAYHFFLHGMSQALWDALPKELTNGCDRPTGGLSIHIKATADRKTFFDATLGPGEPTYVSDLQKVFSEFEELSKKNNNLLKPCVSYLRYMPPGPAGQPNVAQPGRTPKAAGSRSGRGSARRSDATARDPGGNDDDDCLETDIDTRPKDATCDFIVVWLYFPYASRSYVFPFWSGKVMIKSKLLGQMPDILKEAVRQARADQEAQSHFHKLEDPGRLVALLLVTPDALAHQHKSDFEGRSYEVRGSPSDRVGTEWRDGPLIFEQDSDDEGQLVDPIVCDAAELDLEEPIGFDLAANMMKEWSDKYALAHDAEPLVKGEMLIRVDLTKAQAKREEGEDGRKSSVRRVARLGRIVEKFKSEGNDFAKQHFAIVRPWRPHWSPKAALISESIMELQPVLPERPKRDILRHRQEEQHKLVKQWEDFLPHRLVVRQDAQQGLHTEYDVNHGFDTISVMLASAGSGGSKGKGSKGAQREGAADTTAKPADLVKTAYHFAYRAHVTMIVERCRQAEGVQEAWEQCACFQDEGSNGTYTFSGFACYARAPGKYRLRFEVDEGENEKGDKGGVYLLDPNLPLEHRFEVPQ</sequence>